<evidence type="ECO:0000256" key="9">
    <source>
        <dbReference type="SAM" id="SignalP"/>
    </source>
</evidence>
<comment type="caution">
    <text evidence="10">The sequence shown here is derived from an EMBL/GenBank/DDBJ whole genome shotgun (WGS) entry which is preliminary data.</text>
</comment>
<feature type="chain" id="PRO_5043866799" description="Guanylate cyclase activator 2B" evidence="9">
    <location>
        <begin position="19"/>
        <end position="108"/>
    </location>
</feature>
<feature type="disulfide bond" evidence="8">
    <location>
        <begin position="95"/>
        <end position="103"/>
    </location>
</feature>
<dbReference type="Gene3D" id="3.90.1450.10">
    <property type="entry name" value="Guanylin"/>
    <property type="match status" value="1"/>
</dbReference>
<dbReference type="AlphaFoldDB" id="A0AAW0NXI6"/>
<sequence>MKLFLFVLGLCLCSCTFGVYVQVGDRSFPLEAVKALKGLINMEDVDVNPHVAETSVVSVCKDPLLPQVFKSVCQGKEAALTLSKLVTIASPVDLCEICAYPACYGCLN</sequence>
<feature type="signal peptide" evidence="9">
    <location>
        <begin position="1"/>
        <end position="18"/>
    </location>
</feature>
<dbReference type="SUPFAM" id="SSF89890">
    <property type="entry name" value="Proguanylin"/>
    <property type="match status" value="1"/>
</dbReference>
<dbReference type="EMBL" id="JBBPFD010000009">
    <property type="protein sequence ID" value="KAK7912530.1"/>
    <property type="molecule type" value="Genomic_DNA"/>
</dbReference>
<dbReference type="PANTHER" id="PTHR11318">
    <property type="entry name" value="GUANYLIN FAMILY MEMBER"/>
    <property type="match status" value="1"/>
</dbReference>
<dbReference type="PRINTS" id="PR00774">
    <property type="entry name" value="GUANYLIN"/>
</dbReference>
<keyword evidence="3" id="KW-0964">Secreted</keyword>
<comment type="function">
    <text evidence="6">Endogenous activator of intestinal guanylate cyclase. It stimulates this enzyme through the same receptor binding region as the heat-stable enterotoxins. May be a potent physiological regulator of intestinal fluid and electrolyte transport. May be an autocrine/paracrine regulator of intestinal salt and water transport.</text>
</comment>
<evidence type="ECO:0000256" key="5">
    <source>
        <dbReference type="ARBA" id="ARBA00023157"/>
    </source>
</evidence>
<keyword evidence="4 9" id="KW-0732">Signal</keyword>
<name>A0AAW0NXI6_9GOBI</name>
<dbReference type="PIRSF" id="PIRSF001849">
    <property type="entry name" value="Guanylin"/>
    <property type="match status" value="1"/>
</dbReference>
<protein>
    <recommendedName>
        <fullName evidence="7">Guanylate cyclase activator 2B</fullName>
    </recommendedName>
</protein>
<dbReference type="Proteomes" id="UP001460270">
    <property type="component" value="Unassembled WGS sequence"/>
</dbReference>
<evidence type="ECO:0000256" key="8">
    <source>
        <dbReference type="PIRSR" id="PIRSR001849-50"/>
    </source>
</evidence>
<proteinExistence type="inferred from homology"/>
<evidence type="ECO:0000313" key="10">
    <source>
        <dbReference type="EMBL" id="KAK7912530.1"/>
    </source>
</evidence>
<reference evidence="11" key="1">
    <citation type="submission" date="2024-04" db="EMBL/GenBank/DDBJ databases">
        <title>Salinicola lusitanus LLJ914,a marine bacterium isolated from the Okinawa Trough.</title>
        <authorList>
            <person name="Li J."/>
        </authorList>
    </citation>
    <scope>NUCLEOTIDE SEQUENCE [LARGE SCALE GENOMIC DNA]</scope>
</reference>
<dbReference type="Pfam" id="PF02058">
    <property type="entry name" value="Guanylin"/>
    <property type="match status" value="1"/>
</dbReference>
<evidence type="ECO:0000313" key="11">
    <source>
        <dbReference type="Proteomes" id="UP001460270"/>
    </source>
</evidence>
<dbReference type="GO" id="GO:0030250">
    <property type="term" value="F:guanylate cyclase activator activity"/>
    <property type="evidence" value="ECO:0007669"/>
    <property type="project" value="InterPro"/>
</dbReference>
<dbReference type="InterPro" id="IPR000879">
    <property type="entry name" value="Guanylin"/>
</dbReference>
<dbReference type="GO" id="GO:0005576">
    <property type="term" value="C:extracellular region"/>
    <property type="evidence" value="ECO:0007669"/>
    <property type="project" value="UniProtKB-SubCell"/>
</dbReference>
<comment type="subcellular location">
    <subcellularLocation>
        <location evidence="1">Secreted</location>
    </subcellularLocation>
</comment>
<organism evidence="10 11">
    <name type="scientific">Mugilogobius chulae</name>
    <name type="common">yellowstripe goby</name>
    <dbReference type="NCBI Taxonomy" id="88201"/>
    <lineage>
        <taxon>Eukaryota</taxon>
        <taxon>Metazoa</taxon>
        <taxon>Chordata</taxon>
        <taxon>Craniata</taxon>
        <taxon>Vertebrata</taxon>
        <taxon>Euteleostomi</taxon>
        <taxon>Actinopterygii</taxon>
        <taxon>Neopterygii</taxon>
        <taxon>Teleostei</taxon>
        <taxon>Neoteleostei</taxon>
        <taxon>Acanthomorphata</taxon>
        <taxon>Gobiaria</taxon>
        <taxon>Gobiiformes</taxon>
        <taxon>Gobioidei</taxon>
        <taxon>Gobiidae</taxon>
        <taxon>Gobionellinae</taxon>
        <taxon>Mugilogobius</taxon>
    </lineage>
</organism>
<evidence type="ECO:0000256" key="4">
    <source>
        <dbReference type="ARBA" id="ARBA00022729"/>
    </source>
</evidence>
<comment type="similarity">
    <text evidence="2">Belongs to the guanylin family.</text>
</comment>
<feature type="disulfide bond" evidence="8">
    <location>
        <begin position="60"/>
        <end position="73"/>
    </location>
</feature>
<gene>
    <name evidence="10" type="ORF">WMY93_012741</name>
</gene>
<keyword evidence="11" id="KW-1185">Reference proteome</keyword>
<accession>A0AAW0NXI6</accession>
<evidence type="ECO:0000256" key="6">
    <source>
        <dbReference type="ARBA" id="ARBA00037765"/>
    </source>
</evidence>
<dbReference type="PANTHER" id="PTHR11318:SF4">
    <property type="entry name" value="GUANYLATE CYCLASE ACTIVATOR 2B"/>
    <property type="match status" value="1"/>
</dbReference>
<keyword evidence="5 8" id="KW-1015">Disulfide bond</keyword>
<evidence type="ECO:0000256" key="1">
    <source>
        <dbReference type="ARBA" id="ARBA00004613"/>
    </source>
</evidence>
<dbReference type="InterPro" id="IPR036382">
    <property type="entry name" value="Guanylin_sf"/>
</dbReference>
<evidence type="ECO:0000256" key="3">
    <source>
        <dbReference type="ARBA" id="ARBA00022525"/>
    </source>
</evidence>
<evidence type="ECO:0000256" key="2">
    <source>
        <dbReference type="ARBA" id="ARBA00009883"/>
    </source>
</evidence>
<feature type="disulfide bond" evidence="8">
    <location>
        <begin position="98"/>
        <end position="106"/>
    </location>
</feature>
<evidence type="ECO:0000256" key="7">
    <source>
        <dbReference type="ARBA" id="ARBA00041176"/>
    </source>
</evidence>